<dbReference type="Proteomes" id="UP000235392">
    <property type="component" value="Unassembled WGS sequence"/>
</dbReference>
<sequence length="93" mass="9972">MPLSLLLQVGRGWSTADDRRGVGMYVAEASIPELTRPVVANGTSSVQTGQSVPHEMIPGDIACIRKQLDQPKFTDNTIADQINSKIHAVSADV</sequence>
<reference evidence="1 2" key="1">
    <citation type="submission" date="2017-11" db="EMBL/GenBank/DDBJ databases">
        <title>De novo assembly and phasing of dikaryotic genomes from two isolates of Puccinia coronata f. sp. avenae, the causal agent of oat crown rust.</title>
        <authorList>
            <person name="Miller M.E."/>
            <person name="Zhang Y."/>
            <person name="Omidvar V."/>
            <person name="Sperschneider J."/>
            <person name="Schwessinger B."/>
            <person name="Raley C."/>
            <person name="Palmer J.M."/>
            <person name="Garnica D."/>
            <person name="Upadhyaya N."/>
            <person name="Rathjen J."/>
            <person name="Taylor J.M."/>
            <person name="Park R.F."/>
            <person name="Dodds P.N."/>
            <person name="Hirsch C.D."/>
            <person name="Kianian S.F."/>
            <person name="Figueroa M."/>
        </authorList>
    </citation>
    <scope>NUCLEOTIDE SEQUENCE [LARGE SCALE GENOMIC DNA]</scope>
    <source>
        <strain evidence="1">12SD80</strain>
    </source>
</reference>
<proteinExistence type="predicted"/>
<comment type="caution">
    <text evidence="1">The sequence shown here is derived from an EMBL/GenBank/DDBJ whole genome shotgun (WGS) entry which is preliminary data.</text>
</comment>
<evidence type="ECO:0000313" key="1">
    <source>
        <dbReference type="EMBL" id="PLW28654.1"/>
    </source>
</evidence>
<protein>
    <submittedName>
        <fullName evidence="1">Uncharacterized protein</fullName>
    </submittedName>
</protein>
<name>A0A2N5TT44_9BASI</name>
<evidence type="ECO:0000313" key="2">
    <source>
        <dbReference type="Proteomes" id="UP000235392"/>
    </source>
</evidence>
<dbReference type="AlphaFoldDB" id="A0A2N5TT44"/>
<accession>A0A2N5TT44</accession>
<dbReference type="EMBL" id="PGCI01000358">
    <property type="protein sequence ID" value="PLW28654.1"/>
    <property type="molecule type" value="Genomic_DNA"/>
</dbReference>
<organism evidence="1 2">
    <name type="scientific">Puccinia coronata f. sp. avenae</name>
    <dbReference type="NCBI Taxonomy" id="200324"/>
    <lineage>
        <taxon>Eukaryota</taxon>
        <taxon>Fungi</taxon>
        <taxon>Dikarya</taxon>
        <taxon>Basidiomycota</taxon>
        <taxon>Pucciniomycotina</taxon>
        <taxon>Pucciniomycetes</taxon>
        <taxon>Pucciniales</taxon>
        <taxon>Pucciniaceae</taxon>
        <taxon>Puccinia</taxon>
    </lineage>
</organism>
<gene>
    <name evidence="1" type="ORF">PCASD_18572</name>
</gene>